<dbReference type="EMBL" id="JBBPBK010000012">
    <property type="protein sequence ID" value="KAK9273746.1"/>
    <property type="molecule type" value="Genomic_DNA"/>
</dbReference>
<accession>A0AAP0WN77</accession>
<gene>
    <name evidence="2" type="ORF">L1049_018556</name>
</gene>
<evidence type="ECO:0000259" key="1">
    <source>
        <dbReference type="PROSITE" id="PS00028"/>
    </source>
</evidence>
<protein>
    <recommendedName>
        <fullName evidence="1">C2H2-type domain-containing protein</fullName>
    </recommendedName>
</protein>
<feature type="domain" description="C2H2-type" evidence="1">
    <location>
        <begin position="245"/>
        <end position="265"/>
    </location>
</feature>
<evidence type="ECO:0000313" key="3">
    <source>
        <dbReference type="Proteomes" id="UP001415857"/>
    </source>
</evidence>
<evidence type="ECO:0000313" key="2">
    <source>
        <dbReference type="EMBL" id="KAK9273746.1"/>
    </source>
</evidence>
<keyword evidence="3" id="KW-1185">Reference proteome</keyword>
<organism evidence="2 3">
    <name type="scientific">Liquidambar formosana</name>
    <name type="common">Formosan gum</name>
    <dbReference type="NCBI Taxonomy" id="63359"/>
    <lineage>
        <taxon>Eukaryota</taxon>
        <taxon>Viridiplantae</taxon>
        <taxon>Streptophyta</taxon>
        <taxon>Embryophyta</taxon>
        <taxon>Tracheophyta</taxon>
        <taxon>Spermatophyta</taxon>
        <taxon>Magnoliopsida</taxon>
        <taxon>eudicotyledons</taxon>
        <taxon>Gunneridae</taxon>
        <taxon>Pentapetalae</taxon>
        <taxon>Saxifragales</taxon>
        <taxon>Altingiaceae</taxon>
        <taxon>Liquidambar</taxon>
    </lineage>
</organism>
<dbReference type="InterPro" id="IPR013087">
    <property type="entry name" value="Znf_C2H2_type"/>
</dbReference>
<dbReference type="Proteomes" id="UP001415857">
    <property type="component" value="Unassembled WGS sequence"/>
</dbReference>
<dbReference type="PROSITE" id="PS00028">
    <property type="entry name" value="ZINC_FINGER_C2H2_1"/>
    <property type="match status" value="1"/>
</dbReference>
<proteinExistence type="predicted"/>
<sequence>MVSNCTTSPPSLGLNQVSGSSLATNPTIELHQNGSISLHSQATPLLGQVGLSHQVIETRTTIYSPNRVRVHTVIDYFPLETPPPALPPRNFNGATHNGTNIIRTQFHTVVDPLSIPNTSVNFHNQPVSHSMNLTRVNQVFPNEMFHQTISRNQPTQIQNNANGVTVCSPVSVHNLDTDDEVASPDELAITLGSQNSSVSKNDQEQVENLMNPVVPPQNPQVDGGYQEVSYGTKSFPHKKYGPYTCARCQGKYETSQSFASHMALHYKSECRAERKR</sequence>
<reference evidence="2 3" key="1">
    <citation type="journal article" date="2024" name="Plant J.">
        <title>Genome sequences and population genomics reveal climatic adaptation and genomic divergence between two closely related sweetgum species.</title>
        <authorList>
            <person name="Xu W.Q."/>
            <person name="Ren C.Q."/>
            <person name="Zhang X.Y."/>
            <person name="Comes H.P."/>
            <person name="Liu X.H."/>
            <person name="Li Y.G."/>
            <person name="Kettle C.J."/>
            <person name="Jalonen R."/>
            <person name="Gaisberger H."/>
            <person name="Ma Y.Z."/>
            <person name="Qiu Y.X."/>
        </authorList>
    </citation>
    <scope>NUCLEOTIDE SEQUENCE [LARGE SCALE GENOMIC DNA]</scope>
    <source>
        <strain evidence="2">Hangzhou</strain>
    </source>
</reference>
<dbReference type="AlphaFoldDB" id="A0AAP0WN77"/>
<name>A0AAP0WN77_LIQFO</name>
<comment type="caution">
    <text evidence="2">The sequence shown here is derived from an EMBL/GenBank/DDBJ whole genome shotgun (WGS) entry which is preliminary data.</text>
</comment>